<comment type="caution">
    <text evidence="1">The sequence shown here is derived from an EMBL/GenBank/DDBJ whole genome shotgun (WGS) entry which is preliminary data.</text>
</comment>
<evidence type="ECO:0000313" key="1">
    <source>
        <dbReference type="EMBL" id="KAK0162445.1"/>
    </source>
</evidence>
<sequence length="166" mass="19262">MSFLMGMNKIIMQSEHMEYILVVRKSPDTSRLKEKIKNDEIILRYQSLLKHKRYTMKEFLSVRFPQHDEYRSHCKNEELEEFGVNNKSDDTLFTFNDKEKEPTCLRSIKAHGHHTDVRTVCFSSDNIAIATASGNSIELWNGSLLACLRIIECGLWIRINCSICSG</sequence>
<proteinExistence type="predicted"/>
<reference evidence="1" key="1">
    <citation type="journal article" date="2023" name="bioRxiv">
        <title>Scaffold-level genome assemblies of two parasitoid biocontrol wasps reveal the parthenogenesis mechanism and an associated novel virus.</title>
        <authorList>
            <person name="Inwood S."/>
            <person name="Skelly J."/>
            <person name="Guhlin J."/>
            <person name="Harrop T."/>
            <person name="Goldson S."/>
            <person name="Dearden P."/>
        </authorList>
    </citation>
    <scope>NUCLEOTIDE SEQUENCE</scope>
    <source>
        <strain evidence="1">Lincoln</strain>
        <tissue evidence="1">Whole body</tissue>
    </source>
</reference>
<dbReference type="Gene3D" id="2.130.10.10">
    <property type="entry name" value="YVTN repeat-like/Quinoprotein amine dehydrogenase"/>
    <property type="match status" value="1"/>
</dbReference>
<organism evidence="1 2">
    <name type="scientific">Microctonus hyperodae</name>
    <name type="common">Parasitoid wasp</name>
    <dbReference type="NCBI Taxonomy" id="165561"/>
    <lineage>
        <taxon>Eukaryota</taxon>
        <taxon>Metazoa</taxon>
        <taxon>Ecdysozoa</taxon>
        <taxon>Arthropoda</taxon>
        <taxon>Hexapoda</taxon>
        <taxon>Insecta</taxon>
        <taxon>Pterygota</taxon>
        <taxon>Neoptera</taxon>
        <taxon>Endopterygota</taxon>
        <taxon>Hymenoptera</taxon>
        <taxon>Apocrita</taxon>
        <taxon>Ichneumonoidea</taxon>
        <taxon>Braconidae</taxon>
        <taxon>Euphorinae</taxon>
        <taxon>Microctonus</taxon>
    </lineage>
</organism>
<evidence type="ECO:0000313" key="2">
    <source>
        <dbReference type="Proteomes" id="UP001168972"/>
    </source>
</evidence>
<name>A0AA39KHW5_MICHY</name>
<dbReference type="AlphaFoldDB" id="A0AA39KHW5"/>
<gene>
    <name evidence="1" type="ORF">PV327_006220</name>
</gene>
<dbReference type="SMART" id="SM00320">
    <property type="entry name" value="WD40"/>
    <property type="match status" value="1"/>
</dbReference>
<dbReference type="EMBL" id="JAQQBR010001833">
    <property type="protein sequence ID" value="KAK0162445.1"/>
    <property type="molecule type" value="Genomic_DNA"/>
</dbReference>
<dbReference type="InterPro" id="IPR015943">
    <property type="entry name" value="WD40/YVTN_repeat-like_dom_sf"/>
</dbReference>
<dbReference type="SUPFAM" id="SSF117289">
    <property type="entry name" value="Nucleoporin domain"/>
    <property type="match status" value="1"/>
</dbReference>
<reference evidence="1" key="2">
    <citation type="submission" date="2023-03" db="EMBL/GenBank/DDBJ databases">
        <authorList>
            <person name="Inwood S.N."/>
            <person name="Skelly J.G."/>
            <person name="Guhlin J."/>
            <person name="Harrop T.W.R."/>
            <person name="Goldson S.G."/>
            <person name="Dearden P.K."/>
        </authorList>
    </citation>
    <scope>NUCLEOTIDE SEQUENCE</scope>
    <source>
        <strain evidence="1">Lincoln</strain>
        <tissue evidence="1">Whole body</tissue>
    </source>
</reference>
<accession>A0AA39KHW5</accession>
<dbReference type="Proteomes" id="UP001168972">
    <property type="component" value="Unassembled WGS sequence"/>
</dbReference>
<keyword evidence="2" id="KW-1185">Reference proteome</keyword>
<dbReference type="InterPro" id="IPR001680">
    <property type="entry name" value="WD40_rpt"/>
</dbReference>
<protein>
    <submittedName>
        <fullName evidence="1">Uncharacterized protein</fullName>
    </submittedName>
</protein>